<proteinExistence type="inferred from homology"/>
<dbReference type="RefSeq" id="WP_151093736.1">
    <property type="nucleotide sequence ID" value="NZ_CP071520.1"/>
</dbReference>
<sequence length="250" mass="26587">MTKESLRQAPLRVLVTGAAGVIGTVFWKSRHGEFPLRLADLHTGKLAEAPCPSIQLDVADYAACLAACADIDVVLHLAGVPHASADFDTQLLQPNILGTHNIFRAARAQGVKRVVFASSAQAIEGYPLDAQVHEHMPARPANMYGASKAFGEGVASAFAHQHGMTAIAVRIANVANFAPGQQHSARDVAAFISERDVVQLLARCIAADVPPGYHVVHGVSDNRYKRLSIAATRQLVGYAPQDDGFTLLGL</sequence>
<evidence type="ECO:0000313" key="5">
    <source>
        <dbReference type="EMBL" id="QSX98262.1"/>
    </source>
</evidence>
<dbReference type="PANTHER" id="PTHR43103">
    <property type="entry name" value="NUCLEOSIDE-DIPHOSPHATE-SUGAR EPIMERASE"/>
    <property type="match status" value="1"/>
</dbReference>
<evidence type="ECO:0000256" key="3">
    <source>
        <dbReference type="ARBA" id="ARBA00023027"/>
    </source>
</evidence>
<accession>A0AAJ4MWW2</accession>
<organism evidence="5 6">
    <name type="scientific">Janthinobacterium lividum</name>
    <dbReference type="NCBI Taxonomy" id="29581"/>
    <lineage>
        <taxon>Bacteria</taxon>
        <taxon>Pseudomonadati</taxon>
        <taxon>Pseudomonadota</taxon>
        <taxon>Betaproteobacteria</taxon>
        <taxon>Burkholderiales</taxon>
        <taxon>Oxalobacteraceae</taxon>
        <taxon>Janthinobacterium</taxon>
    </lineage>
</organism>
<dbReference type="Gene3D" id="3.40.50.720">
    <property type="entry name" value="NAD(P)-binding Rossmann-like Domain"/>
    <property type="match status" value="1"/>
</dbReference>
<protein>
    <submittedName>
        <fullName evidence="5">NAD(P)-dependent oxidoreductase</fullName>
    </submittedName>
</protein>
<dbReference type="EMBL" id="CP071520">
    <property type="protein sequence ID" value="QSX98262.1"/>
    <property type="molecule type" value="Genomic_DNA"/>
</dbReference>
<evidence type="ECO:0000259" key="4">
    <source>
        <dbReference type="Pfam" id="PF01370"/>
    </source>
</evidence>
<dbReference type="InterPro" id="IPR036291">
    <property type="entry name" value="NAD(P)-bd_dom_sf"/>
</dbReference>
<reference evidence="5 6" key="1">
    <citation type="submission" date="2021-03" db="EMBL/GenBank/DDBJ databases">
        <title>Draft genome sequence of Janthinobacterium sp. strain PLB02 isolated from infected primmorphs (Lubomirskia baicalensis).</title>
        <authorList>
            <person name="Chernogor L.I."/>
            <person name="Belikov S.I."/>
            <person name="Petrushin I.S."/>
        </authorList>
    </citation>
    <scope>NUCLEOTIDE SEQUENCE [LARGE SCALE GENOMIC DNA]</scope>
    <source>
        <strain evidence="5 6">PLB02</strain>
    </source>
</reference>
<comment type="similarity">
    <text evidence="1">Belongs to the NAD(P)-dependent epimerase/dehydratase family.</text>
</comment>
<dbReference type="InterPro" id="IPR001509">
    <property type="entry name" value="Epimerase_deHydtase"/>
</dbReference>
<evidence type="ECO:0000256" key="1">
    <source>
        <dbReference type="ARBA" id="ARBA00007637"/>
    </source>
</evidence>
<keyword evidence="2" id="KW-0560">Oxidoreductase</keyword>
<dbReference type="Proteomes" id="UP000662821">
    <property type="component" value="Chromosome"/>
</dbReference>
<dbReference type="SUPFAM" id="SSF51735">
    <property type="entry name" value="NAD(P)-binding Rossmann-fold domains"/>
    <property type="match status" value="1"/>
</dbReference>
<dbReference type="AlphaFoldDB" id="A0AAJ4MWW2"/>
<evidence type="ECO:0000313" key="6">
    <source>
        <dbReference type="Proteomes" id="UP000662821"/>
    </source>
</evidence>
<dbReference type="GO" id="GO:0016491">
    <property type="term" value="F:oxidoreductase activity"/>
    <property type="evidence" value="ECO:0007669"/>
    <property type="project" value="UniProtKB-KW"/>
</dbReference>
<feature type="domain" description="NAD-dependent epimerase/dehydratase" evidence="4">
    <location>
        <begin position="13"/>
        <end position="192"/>
    </location>
</feature>
<name>A0AAJ4MWW2_9BURK</name>
<evidence type="ECO:0000256" key="2">
    <source>
        <dbReference type="ARBA" id="ARBA00023002"/>
    </source>
</evidence>
<dbReference type="Pfam" id="PF01370">
    <property type="entry name" value="Epimerase"/>
    <property type="match status" value="1"/>
</dbReference>
<dbReference type="PANTHER" id="PTHR43103:SF5">
    <property type="entry name" value="4-EPIMERASE, PUTATIVE (AFU_ORTHOLOGUE AFUA_7G00360)-RELATED"/>
    <property type="match status" value="1"/>
</dbReference>
<keyword evidence="3" id="KW-0520">NAD</keyword>
<gene>
    <name evidence="5" type="ORF">J3P46_10350</name>
</gene>